<dbReference type="PROSITE" id="PS51273">
    <property type="entry name" value="GATASE_TYPE_1"/>
    <property type="match status" value="1"/>
</dbReference>
<comment type="caution">
    <text evidence="2">The sequence shown here is derived from an EMBL/GenBank/DDBJ whole genome shotgun (WGS) entry which is preliminary data.</text>
</comment>
<sequence>MILAIQHEDGTGPGLIGERIAAAGVTLDLRSPFRGDSLPPSLDGYEGLLVLGGTPGTYDVDLAPWLPHAGELLRGAVRDEVPTLGVCLGGQLLAAACGGEVAVAARPQVGLYGLHAHPAAADDPLFAALPVDAQAVQWHWDEITSLPPGAVPLLWDEDFPFQAFRLGPAAWGVQFHPEVLLDSARAWAKDESGRLARLGVDVAAMLDRVEAAEPSLRTLWGGVADRWIDLVRSHPTVPGASVSGP</sequence>
<dbReference type="RefSeq" id="WP_306858860.1">
    <property type="nucleotide sequence ID" value="NZ_JAUSRB010000002.1"/>
</dbReference>
<dbReference type="InterPro" id="IPR017926">
    <property type="entry name" value="GATASE"/>
</dbReference>
<organism evidence="2 3">
    <name type="scientific">Streptosporangium brasiliense</name>
    <dbReference type="NCBI Taxonomy" id="47480"/>
    <lineage>
        <taxon>Bacteria</taxon>
        <taxon>Bacillati</taxon>
        <taxon>Actinomycetota</taxon>
        <taxon>Actinomycetes</taxon>
        <taxon>Streptosporangiales</taxon>
        <taxon>Streptosporangiaceae</taxon>
        <taxon>Streptosporangium</taxon>
    </lineage>
</organism>
<protein>
    <submittedName>
        <fullName evidence="2">GMP synthase-like glutamine amidotransferase</fullName>
    </submittedName>
</protein>
<gene>
    <name evidence="2" type="ORF">J2S55_001931</name>
</gene>
<dbReference type="SUPFAM" id="SSF52317">
    <property type="entry name" value="Class I glutamine amidotransferase-like"/>
    <property type="match status" value="1"/>
</dbReference>
<proteinExistence type="predicted"/>
<dbReference type="InterPro" id="IPR029062">
    <property type="entry name" value="Class_I_gatase-like"/>
</dbReference>
<feature type="domain" description="Glutamine amidotransferase" evidence="1">
    <location>
        <begin position="43"/>
        <end position="182"/>
    </location>
</feature>
<dbReference type="InterPro" id="IPR044992">
    <property type="entry name" value="ChyE-like"/>
</dbReference>
<dbReference type="PANTHER" id="PTHR42695:SF5">
    <property type="entry name" value="GLUTAMINE AMIDOTRANSFERASE YLR126C-RELATED"/>
    <property type="match status" value="1"/>
</dbReference>
<evidence type="ECO:0000313" key="2">
    <source>
        <dbReference type="EMBL" id="MDP9862665.1"/>
    </source>
</evidence>
<evidence type="ECO:0000259" key="1">
    <source>
        <dbReference type="Pfam" id="PF00117"/>
    </source>
</evidence>
<dbReference type="Gene3D" id="3.40.50.880">
    <property type="match status" value="1"/>
</dbReference>
<evidence type="ECO:0000313" key="3">
    <source>
        <dbReference type="Proteomes" id="UP001230426"/>
    </source>
</evidence>
<dbReference type="CDD" id="cd01741">
    <property type="entry name" value="GATase1_1"/>
    <property type="match status" value="1"/>
</dbReference>
<keyword evidence="3" id="KW-1185">Reference proteome</keyword>
<name>A0ABT9R0B8_9ACTN</name>
<reference evidence="2 3" key="1">
    <citation type="submission" date="2023-07" db="EMBL/GenBank/DDBJ databases">
        <title>Sequencing the genomes of 1000 actinobacteria strains.</title>
        <authorList>
            <person name="Klenk H.-P."/>
        </authorList>
    </citation>
    <scope>NUCLEOTIDE SEQUENCE [LARGE SCALE GENOMIC DNA]</scope>
    <source>
        <strain evidence="2 3">DSM 44109</strain>
    </source>
</reference>
<dbReference type="Pfam" id="PF00117">
    <property type="entry name" value="GATase"/>
    <property type="match status" value="1"/>
</dbReference>
<accession>A0ABT9R0B8</accession>
<dbReference type="PANTHER" id="PTHR42695">
    <property type="entry name" value="GLUTAMINE AMIDOTRANSFERASE YLR126C-RELATED"/>
    <property type="match status" value="1"/>
</dbReference>
<dbReference type="Proteomes" id="UP001230426">
    <property type="component" value="Unassembled WGS sequence"/>
</dbReference>
<dbReference type="PRINTS" id="PR00096">
    <property type="entry name" value="GATASE"/>
</dbReference>
<dbReference type="EMBL" id="JAUSRB010000002">
    <property type="protein sequence ID" value="MDP9862665.1"/>
    <property type="molecule type" value="Genomic_DNA"/>
</dbReference>